<evidence type="ECO:0000313" key="4">
    <source>
        <dbReference type="EMBL" id="SEH24737.1"/>
    </source>
</evidence>
<evidence type="ECO:0000256" key="3">
    <source>
        <dbReference type="ARBA" id="ARBA00023186"/>
    </source>
</evidence>
<evidence type="ECO:0000256" key="1">
    <source>
        <dbReference type="ARBA" id="ARBA00008571"/>
    </source>
</evidence>
<evidence type="ECO:0000256" key="2">
    <source>
        <dbReference type="ARBA" id="ARBA00019418"/>
    </source>
</evidence>
<keyword evidence="5" id="KW-1185">Reference proteome</keyword>
<dbReference type="GO" id="GO:0006099">
    <property type="term" value="P:tricarboxylic acid cycle"/>
    <property type="evidence" value="ECO:0007669"/>
    <property type="project" value="TreeGrafter"/>
</dbReference>
<dbReference type="OrthoDB" id="9807264at2"/>
<name>A0A1H6GMX0_MAGFU</name>
<reference evidence="5" key="1">
    <citation type="submission" date="2016-10" db="EMBL/GenBank/DDBJ databases">
        <authorList>
            <person name="Varghese N."/>
            <person name="Submissions S."/>
        </authorList>
    </citation>
    <scope>NUCLEOTIDE SEQUENCE [LARGE SCALE GENOMIC DNA]</scope>
    <source>
        <strain evidence="5">DSM 13234</strain>
    </source>
</reference>
<dbReference type="Gene3D" id="1.10.150.250">
    <property type="entry name" value="Flavinator of succinate dehydrogenase"/>
    <property type="match status" value="1"/>
</dbReference>
<comment type="similarity">
    <text evidence="1">Belongs to the SdhE FAD assembly factor family.</text>
</comment>
<gene>
    <name evidence="4" type="ORF">SAMN04244559_00057</name>
</gene>
<accession>A0A1H6GMX0</accession>
<dbReference type="PANTHER" id="PTHR12469">
    <property type="entry name" value="PROTEIN EMI5 HOMOLOG, MITOCHONDRIAL"/>
    <property type="match status" value="1"/>
</dbReference>
<keyword evidence="3" id="KW-0143">Chaperone</keyword>
<proteinExistence type="inferred from homology"/>
<dbReference type="AlphaFoldDB" id="A0A1H6GMX0"/>
<dbReference type="InterPro" id="IPR036714">
    <property type="entry name" value="SDH_sf"/>
</dbReference>
<dbReference type="Pfam" id="PF03937">
    <property type="entry name" value="Sdh5"/>
    <property type="match status" value="1"/>
</dbReference>
<dbReference type="PANTHER" id="PTHR12469:SF2">
    <property type="entry name" value="SUCCINATE DEHYDROGENASE ASSEMBLY FACTOR 2, MITOCHONDRIAL"/>
    <property type="match status" value="1"/>
</dbReference>
<dbReference type="EMBL" id="FNWO01000001">
    <property type="protein sequence ID" value="SEH24737.1"/>
    <property type="molecule type" value="Genomic_DNA"/>
</dbReference>
<protein>
    <recommendedName>
        <fullName evidence="2">FAD assembly factor SdhE</fullName>
    </recommendedName>
</protein>
<dbReference type="InterPro" id="IPR005631">
    <property type="entry name" value="SDH"/>
</dbReference>
<dbReference type="FunFam" id="1.10.150.250:FF:000002">
    <property type="entry name" value="Succinate dehydrogenase assembly factor 2, mitochondrial"/>
    <property type="match status" value="1"/>
</dbReference>
<dbReference type="SUPFAM" id="SSF109910">
    <property type="entry name" value="YgfY-like"/>
    <property type="match status" value="1"/>
</dbReference>
<organism evidence="4 5">
    <name type="scientific">Magnetospirillum fulvum</name>
    <name type="common">Rhodospirillum fulvum</name>
    <dbReference type="NCBI Taxonomy" id="1082"/>
    <lineage>
        <taxon>Bacteria</taxon>
        <taxon>Pseudomonadati</taxon>
        <taxon>Pseudomonadota</taxon>
        <taxon>Alphaproteobacteria</taxon>
        <taxon>Rhodospirillales</taxon>
        <taxon>Rhodospirillaceae</taxon>
        <taxon>Magnetospirillum</taxon>
    </lineage>
</organism>
<evidence type="ECO:0000313" key="5">
    <source>
        <dbReference type="Proteomes" id="UP000182983"/>
    </source>
</evidence>
<dbReference type="Proteomes" id="UP000182983">
    <property type="component" value="Unassembled WGS sequence"/>
</dbReference>
<sequence>MSEPSQSRFKRLLFRAHHMGSNENDILFGRFAARRLSSFTPDQLDRFEHLLGQTDSDLFDWVTGKSPVPDAFDHDVMAMIREFVQTEASIP</sequence>
<dbReference type="RefSeq" id="WP_074764403.1">
    <property type="nucleotide sequence ID" value="NZ_FNWO01000001.1"/>
</dbReference>